<proteinExistence type="predicted"/>
<evidence type="ECO:0000313" key="2">
    <source>
        <dbReference type="Proteomes" id="UP001597068"/>
    </source>
</evidence>
<name>A0ABW3GC02_9NOCA</name>
<sequence>MSVSTLLPSDRKLSEVTRHLVVPEGITTSVFPRVYRRLTEAGVAFDRWQQGFGTVCLGCRSNGKYAATVGGVVAPWPRQVGKTFTVGNIVIGACLEFPGLQVVWTSHHLRTTTRTFQSMQKMVHRPGIRHHLMDNRSDGIRTANGEQEIEFANGSKIMFGARARGFGRGFESIDWEVFDEAQILSIEALEDMVPATNAAKHPHGGLVFFLGTPPRPGDDGEAFTTKRRKSLRRNAPDQLYVEISADPDTPDSQLDDPALFATFNPSYPHRTSLEAMQRMRENIPSDDSWRREAMGIWPADGFEQVVAPSVWATLVSTGPADGVAPDAFGVDMSHDRQLSVGACWLADGVAHVEEVFHSSAPAEVLNFLNGAAGYRIPIVIDNVSPAAALVPQLKAARRMVSASSMFDMAKACGMFESRAFTATLSHGDQERITKALEGARRRDIREAGGWGWDRSDKNVQIHPLVAVTLALLGAAKNDRPRRTGERRASVS</sequence>
<protein>
    <submittedName>
        <fullName evidence="1">Terminase</fullName>
    </submittedName>
</protein>
<dbReference type="RefSeq" id="WP_253649221.1">
    <property type="nucleotide sequence ID" value="NZ_BAAAMO010000014.1"/>
</dbReference>
<gene>
    <name evidence="1" type="ORF">ACFQ04_20550</name>
</gene>
<dbReference type="Proteomes" id="UP001597068">
    <property type="component" value="Unassembled WGS sequence"/>
</dbReference>
<organism evidence="1 2">
    <name type="scientific">Williamsia deligens</name>
    <dbReference type="NCBI Taxonomy" id="321325"/>
    <lineage>
        <taxon>Bacteria</taxon>
        <taxon>Bacillati</taxon>
        <taxon>Actinomycetota</taxon>
        <taxon>Actinomycetes</taxon>
        <taxon>Mycobacteriales</taxon>
        <taxon>Nocardiaceae</taxon>
        <taxon>Williamsia</taxon>
    </lineage>
</organism>
<accession>A0ABW3GC02</accession>
<reference evidence="2" key="1">
    <citation type="journal article" date="2019" name="Int. J. Syst. Evol. Microbiol.">
        <title>The Global Catalogue of Microorganisms (GCM) 10K type strain sequencing project: providing services to taxonomists for standard genome sequencing and annotation.</title>
        <authorList>
            <consortium name="The Broad Institute Genomics Platform"/>
            <consortium name="The Broad Institute Genome Sequencing Center for Infectious Disease"/>
            <person name="Wu L."/>
            <person name="Ma J."/>
        </authorList>
    </citation>
    <scope>NUCLEOTIDE SEQUENCE [LARGE SCALE GENOMIC DNA]</scope>
    <source>
        <strain evidence="2">CCUG 50873</strain>
    </source>
</reference>
<dbReference type="Gene3D" id="3.40.50.300">
    <property type="entry name" value="P-loop containing nucleotide triphosphate hydrolases"/>
    <property type="match status" value="1"/>
</dbReference>
<dbReference type="EMBL" id="JBHTIL010000009">
    <property type="protein sequence ID" value="MFD0928131.1"/>
    <property type="molecule type" value="Genomic_DNA"/>
</dbReference>
<comment type="caution">
    <text evidence="1">The sequence shown here is derived from an EMBL/GenBank/DDBJ whole genome shotgun (WGS) entry which is preliminary data.</text>
</comment>
<dbReference type="InterPro" id="IPR027417">
    <property type="entry name" value="P-loop_NTPase"/>
</dbReference>
<keyword evidence="2" id="KW-1185">Reference proteome</keyword>
<evidence type="ECO:0000313" key="1">
    <source>
        <dbReference type="EMBL" id="MFD0928131.1"/>
    </source>
</evidence>